<evidence type="ECO:0000256" key="3">
    <source>
        <dbReference type="ARBA" id="ARBA00022729"/>
    </source>
</evidence>
<dbReference type="PANTHER" id="PTHR33420:SF3">
    <property type="entry name" value="FIMBRIAL SUBUNIT ELFA"/>
    <property type="match status" value="1"/>
</dbReference>
<dbReference type="RefSeq" id="WP_075120229.1">
    <property type="nucleotide sequence ID" value="NZ_MSCT01000014.1"/>
</dbReference>
<name>A0A1Q8ENN9_9PSED</name>
<dbReference type="OrthoDB" id="7028680at2"/>
<dbReference type="PANTHER" id="PTHR33420">
    <property type="entry name" value="FIMBRIAL SUBUNIT ELFA-RELATED"/>
    <property type="match status" value="1"/>
</dbReference>
<dbReference type="Pfam" id="PF00419">
    <property type="entry name" value="Fimbrial"/>
    <property type="match status" value="1"/>
</dbReference>
<keyword evidence="4" id="KW-0281">Fimbrium</keyword>
<dbReference type="Proteomes" id="UP000185578">
    <property type="component" value="Unassembled WGS sequence"/>
</dbReference>
<dbReference type="InterPro" id="IPR008966">
    <property type="entry name" value="Adhesion_dom_sf"/>
</dbReference>
<feature type="domain" description="Fimbrial-type adhesion" evidence="5">
    <location>
        <begin position="48"/>
        <end position="161"/>
    </location>
</feature>
<dbReference type="SUPFAM" id="SSF49401">
    <property type="entry name" value="Bacterial adhesins"/>
    <property type="match status" value="1"/>
</dbReference>
<dbReference type="GO" id="GO:0009289">
    <property type="term" value="C:pilus"/>
    <property type="evidence" value="ECO:0007669"/>
    <property type="project" value="UniProtKB-SubCell"/>
</dbReference>
<evidence type="ECO:0000256" key="4">
    <source>
        <dbReference type="ARBA" id="ARBA00023263"/>
    </source>
</evidence>
<dbReference type="InterPro" id="IPR036937">
    <property type="entry name" value="Adhesion_dom_fimbrial_sf"/>
</dbReference>
<evidence type="ECO:0000256" key="2">
    <source>
        <dbReference type="ARBA" id="ARBA00006671"/>
    </source>
</evidence>
<comment type="caution">
    <text evidence="6">The sequence shown here is derived from an EMBL/GenBank/DDBJ whole genome shotgun (WGS) entry which is preliminary data.</text>
</comment>
<dbReference type="Gene3D" id="2.60.40.1090">
    <property type="entry name" value="Fimbrial-type adhesion domain"/>
    <property type="match status" value="1"/>
</dbReference>
<dbReference type="InterPro" id="IPR050263">
    <property type="entry name" value="Bact_Fimbrial_Adh_Pro"/>
</dbReference>
<dbReference type="EMBL" id="MSCT01000014">
    <property type="protein sequence ID" value="OLF53399.1"/>
    <property type="molecule type" value="Genomic_DNA"/>
</dbReference>
<reference evidence="6 7" key="1">
    <citation type="submission" date="2016-12" db="EMBL/GenBank/DDBJ databases">
        <authorList>
            <person name="Song W.-J."/>
            <person name="Kurnit D.M."/>
        </authorList>
    </citation>
    <scope>NUCLEOTIDE SEQUENCE [LARGE SCALE GENOMIC DNA]</scope>
    <source>
        <strain evidence="6 7">PCL1601</strain>
    </source>
</reference>
<organism evidence="6 7">
    <name type="scientific">Pseudomonas chlororaphis</name>
    <dbReference type="NCBI Taxonomy" id="587753"/>
    <lineage>
        <taxon>Bacteria</taxon>
        <taxon>Pseudomonadati</taxon>
        <taxon>Pseudomonadota</taxon>
        <taxon>Gammaproteobacteria</taxon>
        <taxon>Pseudomonadales</taxon>
        <taxon>Pseudomonadaceae</taxon>
        <taxon>Pseudomonas</taxon>
    </lineage>
</organism>
<proteinExistence type="inferred from homology"/>
<dbReference type="InterPro" id="IPR000259">
    <property type="entry name" value="Adhesion_dom_fimbrial"/>
</dbReference>
<keyword evidence="3" id="KW-0732">Signal</keyword>
<sequence>MPAQSVGKFFDFRARVVASSWNVAPEIGLGMGVVPEPSHRRSSGMEQVIELGTLKIEELQAGGSGPRPFNIELDEARLKEAKKVRLHFDGITSDGVTLMNDYEGSGAARNVGVQLLDSQGKVLHLGGEGQIEFPAVEGLQLTFAARLVCTSGPVEAGEFSSFSECAISYA</sequence>
<evidence type="ECO:0000313" key="6">
    <source>
        <dbReference type="EMBL" id="OLF53399.1"/>
    </source>
</evidence>
<dbReference type="GO" id="GO:0043709">
    <property type="term" value="P:cell adhesion involved in single-species biofilm formation"/>
    <property type="evidence" value="ECO:0007669"/>
    <property type="project" value="TreeGrafter"/>
</dbReference>
<evidence type="ECO:0000259" key="5">
    <source>
        <dbReference type="Pfam" id="PF00419"/>
    </source>
</evidence>
<evidence type="ECO:0000313" key="7">
    <source>
        <dbReference type="Proteomes" id="UP000185578"/>
    </source>
</evidence>
<dbReference type="AlphaFoldDB" id="A0A1Q8ENN9"/>
<comment type="similarity">
    <text evidence="2">Belongs to the fimbrial protein family.</text>
</comment>
<accession>A0A1Q8ENN9</accession>
<comment type="subcellular location">
    <subcellularLocation>
        <location evidence="1">Fimbrium</location>
    </subcellularLocation>
</comment>
<protein>
    <submittedName>
        <fullName evidence="6">Fimbrial protein</fullName>
    </submittedName>
</protein>
<gene>
    <name evidence="6" type="ORF">BTN82_16675</name>
</gene>
<evidence type="ECO:0000256" key="1">
    <source>
        <dbReference type="ARBA" id="ARBA00004561"/>
    </source>
</evidence>